<dbReference type="RefSeq" id="WP_201675933.1">
    <property type="nucleotide sequence ID" value="NZ_JAEQNE010000005.1"/>
</dbReference>
<evidence type="ECO:0000256" key="1">
    <source>
        <dbReference type="ARBA" id="ARBA00022987"/>
    </source>
</evidence>
<evidence type="ECO:0000313" key="4">
    <source>
        <dbReference type="EMBL" id="MBL0393259.1"/>
    </source>
</evidence>
<dbReference type="PANTHER" id="PTHR36852:SF1">
    <property type="entry name" value="PROTEIN GVPL 2"/>
    <property type="match status" value="1"/>
</dbReference>
<proteinExistence type="inferred from homology"/>
<dbReference type="AlphaFoldDB" id="A0A937CUZ7"/>
<comment type="caution">
    <text evidence="4">The sequence shown here is derived from an EMBL/GenBank/DDBJ whole genome shotgun (WGS) entry which is preliminary data.</text>
</comment>
<evidence type="ECO:0000313" key="5">
    <source>
        <dbReference type="Proteomes" id="UP000599109"/>
    </source>
</evidence>
<dbReference type="PANTHER" id="PTHR36852">
    <property type="entry name" value="PROTEIN GVPL 2"/>
    <property type="match status" value="1"/>
</dbReference>
<accession>A0A937CUZ7</accession>
<keyword evidence="5" id="KW-1185">Reference proteome</keyword>
<gene>
    <name evidence="4" type="ORF">JJ685_19125</name>
</gene>
<dbReference type="InterPro" id="IPR009430">
    <property type="entry name" value="GvpL/GvpF"/>
</dbReference>
<protein>
    <submittedName>
        <fullName evidence="4">GvpL/GvpF family gas vesicle protein</fullName>
    </submittedName>
</protein>
<name>A0A937CUZ7_9BURK</name>
<evidence type="ECO:0000256" key="2">
    <source>
        <dbReference type="ARBA" id="ARBA00035108"/>
    </source>
</evidence>
<evidence type="ECO:0000256" key="3">
    <source>
        <dbReference type="ARBA" id="ARBA00035643"/>
    </source>
</evidence>
<comment type="similarity">
    <text evidence="3">Belongs to the gas vesicle GvpF/GvpL family.</text>
</comment>
<dbReference type="GO" id="GO:0031411">
    <property type="term" value="C:gas vesicle"/>
    <property type="evidence" value="ECO:0007669"/>
    <property type="project" value="UniProtKB-SubCell"/>
</dbReference>
<dbReference type="Pfam" id="PF06386">
    <property type="entry name" value="GvpL_GvpF"/>
    <property type="match status" value="1"/>
</dbReference>
<reference evidence="4 5" key="1">
    <citation type="journal article" date="2017" name="Int. J. Syst. Evol. Microbiol.">
        <title>Ramlibacter monticola sp. nov., isolated from forest soil.</title>
        <authorList>
            <person name="Chaudhary D.K."/>
            <person name="Kim J."/>
        </authorList>
    </citation>
    <scope>NUCLEOTIDE SEQUENCE [LARGE SCALE GENOMIC DNA]</scope>
    <source>
        <strain evidence="4 5">KACC 19175</strain>
    </source>
</reference>
<keyword evidence="1" id="KW-0304">Gas vesicle</keyword>
<dbReference type="Proteomes" id="UP000599109">
    <property type="component" value="Unassembled WGS sequence"/>
</dbReference>
<organism evidence="4 5">
    <name type="scientific">Ramlibacter monticola</name>
    <dbReference type="NCBI Taxonomy" id="1926872"/>
    <lineage>
        <taxon>Bacteria</taxon>
        <taxon>Pseudomonadati</taxon>
        <taxon>Pseudomonadota</taxon>
        <taxon>Betaproteobacteria</taxon>
        <taxon>Burkholderiales</taxon>
        <taxon>Comamonadaceae</taxon>
        <taxon>Ramlibacter</taxon>
    </lineage>
</organism>
<sequence>MSVLTYVYALVRAEKCPPLRGTPDPMPGGEPVRLLPVAEGLWLVASTVPAQGYDQAALEAGLQDMAWLAPRALAHEAVVEHFLPCPALLPMQIFTLFISDARALEHVFLTRERIERILQRIERHVEWGLRLTWDEKAAHAAARQRHPSFEAATGADYLARKRDLLASDRSQWTTALEAAERLYRTAEGEAAASRRHGDTEQAIPQSRLLLDAAFLVPSARAGAFRTLLQRQERMLGELGIALSLTGPWPAYNFV</sequence>
<comment type="subcellular location">
    <subcellularLocation>
        <location evidence="2">Gas vesicle</location>
    </subcellularLocation>
</comment>
<dbReference type="EMBL" id="JAEQNE010000005">
    <property type="protein sequence ID" value="MBL0393259.1"/>
    <property type="molecule type" value="Genomic_DNA"/>
</dbReference>
<dbReference type="GO" id="GO:0031412">
    <property type="term" value="P:gas vesicle organization"/>
    <property type="evidence" value="ECO:0007669"/>
    <property type="project" value="InterPro"/>
</dbReference>